<dbReference type="AlphaFoldDB" id="A0A0C1Y8S6"/>
<dbReference type="GO" id="GO:0005737">
    <property type="term" value="C:cytoplasm"/>
    <property type="evidence" value="ECO:0007669"/>
    <property type="project" value="InterPro"/>
</dbReference>
<dbReference type="EMBL" id="JTHE02000003">
    <property type="protein sequence ID" value="NEV68896.1"/>
    <property type="molecule type" value="Genomic_DNA"/>
</dbReference>
<organism evidence="1">
    <name type="scientific">Lyngbya confervoides BDU141951</name>
    <dbReference type="NCBI Taxonomy" id="1574623"/>
    <lineage>
        <taxon>Bacteria</taxon>
        <taxon>Bacillati</taxon>
        <taxon>Cyanobacteriota</taxon>
        <taxon>Cyanophyceae</taxon>
        <taxon>Oscillatoriophycideae</taxon>
        <taxon>Oscillatoriales</taxon>
        <taxon>Microcoleaceae</taxon>
        <taxon>Lyngbya</taxon>
    </lineage>
</organism>
<dbReference type="InterPro" id="IPR013078">
    <property type="entry name" value="His_Pase_superF_clade-1"/>
</dbReference>
<dbReference type="Pfam" id="PF00300">
    <property type="entry name" value="His_Phos_1"/>
    <property type="match status" value="1"/>
</dbReference>
<dbReference type="InterPro" id="IPR029033">
    <property type="entry name" value="His_PPase_superfam"/>
</dbReference>
<dbReference type="Gene3D" id="3.40.50.1240">
    <property type="entry name" value="Phosphoglycerate mutase-like"/>
    <property type="match status" value="1"/>
</dbReference>
<comment type="caution">
    <text evidence="1">The sequence shown here is derived from an EMBL/GenBank/DDBJ whole genome shotgun (WGS) entry which is preliminary data.</text>
</comment>
<proteinExistence type="predicted"/>
<accession>A0A0C1Y8S6</accession>
<reference evidence="1" key="2">
    <citation type="journal article" date="2015" name="Genome Announc.">
        <title>Draft Genome Sequence of Filamentous Marine Cyanobacterium Lyngbya confervoides Strain BDU141951.</title>
        <authorList>
            <person name="Chandrababunaidu M.M."/>
            <person name="Sen D."/>
            <person name="Tripathy S."/>
        </authorList>
    </citation>
    <scope>NUCLEOTIDE SEQUENCE</scope>
    <source>
        <strain evidence="1">BDU141951</strain>
    </source>
</reference>
<dbReference type="SUPFAM" id="SSF53254">
    <property type="entry name" value="Phosphoglycerate mutase-like"/>
    <property type="match status" value="1"/>
</dbReference>
<dbReference type="NCBIfam" id="TIGR00249">
    <property type="entry name" value="sixA"/>
    <property type="match status" value="1"/>
</dbReference>
<evidence type="ECO:0000313" key="1">
    <source>
        <dbReference type="EMBL" id="NEV68896.1"/>
    </source>
</evidence>
<dbReference type="CDD" id="cd07067">
    <property type="entry name" value="HP_PGM_like"/>
    <property type="match status" value="1"/>
</dbReference>
<protein>
    <submittedName>
        <fullName evidence="1">Phosphohistidine phosphatase SixA</fullName>
    </submittedName>
</protein>
<dbReference type="GO" id="GO:0101006">
    <property type="term" value="F:protein histidine phosphatase activity"/>
    <property type="evidence" value="ECO:0007669"/>
    <property type="project" value="InterPro"/>
</dbReference>
<reference evidence="1" key="1">
    <citation type="submission" date="2014-11" db="EMBL/GenBank/DDBJ databases">
        <authorList>
            <person name="Malar M.C."/>
            <person name="Sen D."/>
            <person name="Tripathy S."/>
        </authorList>
    </citation>
    <scope>NUCLEOTIDE SEQUENCE</scope>
    <source>
        <strain evidence="1">BDU141951</strain>
    </source>
</reference>
<dbReference type="SMART" id="SM00855">
    <property type="entry name" value="PGAM"/>
    <property type="match status" value="1"/>
</dbReference>
<name>A0A0C1Y8S6_9CYAN</name>
<reference evidence="1" key="3">
    <citation type="submission" date="2020-02" db="EMBL/GenBank/DDBJ databases">
        <authorList>
            <person name="Sarangi A.N."/>
            <person name="Ghosh S."/>
            <person name="Mukherjee M."/>
            <person name="Tripathy S."/>
        </authorList>
    </citation>
    <scope>NUCLEOTIDE SEQUENCE</scope>
    <source>
        <strain evidence="1">BDU141951</strain>
    </source>
</reference>
<gene>
    <name evidence="1" type="primary">sixA</name>
    <name evidence="1" type="ORF">QQ91_017500</name>
</gene>
<sequence>MASSPQTELYFIRHGIAADRGTYAQDAERPLTEQGELRTAAIADRLVQLGCRVEHILTSPLVRAHQTTQILLEAGVAPTSTTLDVLAPNGNLHTWLDWLTDWQLSHPVSRLALVGHEPDLSNWAQLFVHGEATHNWRLKKAGVIGVEVPAAQNAIGHSILFWFAPPRLLL</sequence>
<dbReference type="InterPro" id="IPR004449">
    <property type="entry name" value="SixA"/>
</dbReference>